<reference evidence="2 3" key="1">
    <citation type="submission" date="2019-06" db="EMBL/GenBank/DDBJ databases">
        <title>Flavobacterium sp. MaA-Y11 from geoumgang.</title>
        <authorList>
            <person name="Jeong S."/>
        </authorList>
    </citation>
    <scope>NUCLEOTIDE SEQUENCE [LARGE SCALE GENOMIC DNA]</scope>
    <source>
        <strain evidence="2 3">MaA-Y11</strain>
    </source>
</reference>
<organism evidence="2 3">
    <name type="scientific">Flavobacterium microcysteis</name>
    <dbReference type="NCBI Taxonomy" id="2596891"/>
    <lineage>
        <taxon>Bacteria</taxon>
        <taxon>Pseudomonadati</taxon>
        <taxon>Bacteroidota</taxon>
        <taxon>Flavobacteriia</taxon>
        <taxon>Flavobacteriales</taxon>
        <taxon>Flavobacteriaceae</taxon>
        <taxon>Flavobacterium</taxon>
    </lineage>
</organism>
<evidence type="ECO:0000313" key="2">
    <source>
        <dbReference type="EMBL" id="TPD71276.1"/>
    </source>
</evidence>
<gene>
    <name evidence="2" type="ORF">FJA49_05085</name>
</gene>
<proteinExistence type="predicted"/>
<dbReference type="EMBL" id="VFJE01000051">
    <property type="protein sequence ID" value="TPD71276.1"/>
    <property type="molecule type" value="Genomic_DNA"/>
</dbReference>
<accession>A0A501QH67</accession>
<evidence type="ECO:0000313" key="3">
    <source>
        <dbReference type="Proteomes" id="UP000319175"/>
    </source>
</evidence>
<reference evidence="2 3" key="2">
    <citation type="submission" date="2019-06" db="EMBL/GenBank/DDBJ databases">
        <authorList>
            <person name="Seo Y."/>
        </authorList>
    </citation>
    <scope>NUCLEOTIDE SEQUENCE [LARGE SCALE GENOMIC DNA]</scope>
    <source>
        <strain evidence="2 3">MaA-Y11</strain>
    </source>
</reference>
<keyword evidence="3" id="KW-1185">Reference proteome</keyword>
<feature type="domain" description="DUF6602" evidence="1">
    <location>
        <begin position="21"/>
        <end position="116"/>
    </location>
</feature>
<protein>
    <recommendedName>
        <fullName evidence="1">DUF6602 domain-containing protein</fullName>
    </recommendedName>
</protein>
<name>A0A501QH67_9FLAO</name>
<dbReference type="Proteomes" id="UP000319175">
    <property type="component" value="Unassembled WGS sequence"/>
</dbReference>
<dbReference type="AlphaFoldDB" id="A0A501QH67"/>
<comment type="caution">
    <text evidence="2">The sequence shown here is derived from an EMBL/GenBank/DDBJ whole genome shotgun (WGS) entry which is preliminary data.</text>
</comment>
<dbReference type="OrthoDB" id="1550554at2"/>
<sequence length="245" mass="28276">MIDTIADLIHEFVWAEKEILNEQNIKHPTTIGAMFEGLTAEVLNKSIFGALNLKVVTNSFIVGCKTEFDVMLVEGEGEAIPYTDRFKLRPEQVIVIIQVKKNLYSKDIEEGYDNLKFLYDYYEDKKTEKFALTIFRDSFKQICKKDLRTYNLDQASENEEGIYHALWTDTILPIRIIWGYNGFSNEYNFRESFGKYLLDKRSTGTDNMIGGFGPQNFPNLIICGKYSMFKGNAMPFVSPVQGDNW</sequence>
<dbReference type="InterPro" id="IPR046537">
    <property type="entry name" value="DUF6602"/>
</dbReference>
<dbReference type="RefSeq" id="WP_139999521.1">
    <property type="nucleotide sequence ID" value="NZ_VFJE01000051.1"/>
</dbReference>
<dbReference type="Pfam" id="PF20247">
    <property type="entry name" value="DUF6602"/>
    <property type="match status" value="1"/>
</dbReference>
<evidence type="ECO:0000259" key="1">
    <source>
        <dbReference type="Pfam" id="PF20247"/>
    </source>
</evidence>